<protein>
    <submittedName>
        <fullName evidence="2">Multitransmembrane protein-like</fullName>
    </submittedName>
</protein>
<keyword evidence="1" id="KW-1133">Transmembrane helix</keyword>
<dbReference type="Pfam" id="PF07907">
    <property type="entry name" value="YibE_F"/>
    <property type="match status" value="1"/>
</dbReference>
<comment type="caution">
    <text evidence="2">The sequence shown here is derived from an EMBL/GenBank/DDBJ whole genome shotgun (WGS) entry which is preliminary data.</text>
</comment>
<proteinExistence type="predicted"/>
<dbReference type="InterPro" id="IPR012507">
    <property type="entry name" value="YibE_F"/>
</dbReference>
<keyword evidence="1" id="KW-0472">Membrane</keyword>
<accession>A0A0W8G6X8</accession>
<feature type="transmembrane region" description="Helical" evidence="1">
    <location>
        <begin position="101"/>
        <end position="124"/>
    </location>
</feature>
<name>A0A0W8G6X8_9ZZZZ</name>
<feature type="transmembrane region" description="Helical" evidence="1">
    <location>
        <begin position="73"/>
        <end position="95"/>
    </location>
</feature>
<evidence type="ECO:0000256" key="1">
    <source>
        <dbReference type="SAM" id="Phobius"/>
    </source>
</evidence>
<dbReference type="PANTHER" id="PTHR41771:SF1">
    <property type="entry name" value="MEMBRANE PROTEIN"/>
    <property type="match status" value="1"/>
</dbReference>
<dbReference type="PANTHER" id="PTHR41771">
    <property type="entry name" value="MEMBRANE PROTEIN-RELATED"/>
    <property type="match status" value="1"/>
</dbReference>
<reference evidence="2" key="1">
    <citation type="journal article" date="2015" name="Proc. Natl. Acad. Sci. U.S.A.">
        <title>Networks of energetic and metabolic interactions define dynamics in microbial communities.</title>
        <authorList>
            <person name="Embree M."/>
            <person name="Liu J.K."/>
            <person name="Al-Bassam M.M."/>
            <person name="Zengler K."/>
        </authorList>
    </citation>
    <scope>NUCLEOTIDE SEQUENCE</scope>
</reference>
<dbReference type="EMBL" id="LNQE01000180">
    <property type="protein sequence ID" value="KUG28766.1"/>
    <property type="molecule type" value="Genomic_DNA"/>
</dbReference>
<dbReference type="AlphaFoldDB" id="A0A0W8G6X8"/>
<gene>
    <name evidence="2" type="ORF">ASZ90_001362</name>
</gene>
<evidence type="ECO:0000313" key="2">
    <source>
        <dbReference type="EMBL" id="KUG28766.1"/>
    </source>
</evidence>
<organism evidence="2">
    <name type="scientific">hydrocarbon metagenome</name>
    <dbReference type="NCBI Taxonomy" id="938273"/>
    <lineage>
        <taxon>unclassified sequences</taxon>
        <taxon>metagenomes</taxon>
        <taxon>ecological metagenomes</taxon>
    </lineage>
</organism>
<keyword evidence="1" id="KW-0812">Transmembrane</keyword>
<sequence length="137" mass="14135">MKRIFVAAVFIGCCGAMMDLAMDVAASIEEVARSLPGAGRRQLLGAGLRVGRAVVGTMTTTLLFAYSGGYIALLMMFMAQGVPLTNLFNLIYVAAEVLNTLVGSFGLVTVAPFTALVGAFLFGAPGAAAREKGRAPA</sequence>